<evidence type="ECO:0000259" key="1">
    <source>
        <dbReference type="SMART" id="SM00644"/>
    </source>
</evidence>
<gene>
    <name evidence="2" type="ORF">EAH69_09900</name>
</gene>
<dbReference type="InterPro" id="IPR036505">
    <property type="entry name" value="Amidase/PGRP_sf"/>
</dbReference>
<dbReference type="GO" id="GO:0008745">
    <property type="term" value="F:N-acetylmuramoyl-L-alanine amidase activity"/>
    <property type="evidence" value="ECO:0007669"/>
    <property type="project" value="InterPro"/>
</dbReference>
<dbReference type="InterPro" id="IPR002502">
    <property type="entry name" value="Amidase_domain"/>
</dbReference>
<dbReference type="GO" id="GO:0009253">
    <property type="term" value="P:peptidoglycan catabolic process"/>
    <property type="evidence" value="ECO:0007669"/>
    <property type="project" value="InterPro"/>
</dbReference>
<protein>
    <submittedName>
        <fullName evidence="2">N-acetylmuramoyl-L-alanine amidase</fullName>
    </submittedName>
</protein>
<dbReference type="Pfam" id="PF01510">
    <property type="entry name" value="Amidase_2"/>
    <property type="match status" value="1"/>
</dbReference>
<evidence type="ECO:0000313" key="3">
    <source>
        <dbReference type="Proteomes" id="UP000275348"/>
    </source>
</evidence>
<proteinExistence type="predicted"/>
<organism evidence="2 3">
    <name type="scientific">Faecalibacter macacae</name>
    <dbReference type="NCBI Taxonomy" id="1859289"/>
    <lineage>
        <taxon>Bacteria</taxon>
        <taxon>Pseudomonadati</taxon>
        <taxon>Bacteroidota</taxon>
        <taxon>Flavobacteriia</taxon>
        <taxon>Flavobacteriales</taxon>
        <taxon>Weeksellaceae</taxon>
        <taxon>Faecalibacter</taxon>
    </lineage>
</organism>
<feature type="domain" description="N-acetylmuramoyl-L-alanine amidase" evidence="1">
    <location>
        <begin position="1"/>
        <end position="127"/>
    </location>
</feature>
<reference evidence="2 3" key="1">
    <citation type="submission" date="2018-10" db="EMBL/GenBank/DDBJ databases">
        <authorList>
            <person name="Chen X."/>
        </authorList>
    </citation>
    <scope>NUCLEOTIDE SEQUENCE [LARGE SCALE GENOMIC DNA]</scope>
    <source>
        <strain evidence="2 3">YIM 102668</strain>
    </source>
</reference>
<dbReference type="SMART" id="SM00644">
    <property type="entry name" value="Ami_2"/>
    <property type="match status" value="1"/>
</dbReference>
<dbReference type="Proteomes" id="UP000275348">
    <property type="component" value="Unassembled WGS sequence"/>
</dbReference>
<dbReference type="OrthoDB" id="1037861at2"/>
<dbReference type="EMBL" id="RDOJ01000013">
    <property type="protein sequence ID" value="RLZ08617.1"/>
    <property type="molecule type" value="Genomic_DNA"/>
</dbReference>
<evidence type="ECO:0000313" key="2">
    <source>
        <dbReference type="EMBL" id="RLZ08617.1"/>
    </source>
</evidence>
<keyword evidence="3" id="KW-1185">Reference proteome</keyword>
<comment type="caution">
    <text evidence="2">The sequence shown here is derived from an EMBL/GenBank/DDBJ whole genome shotgun (WGS) entry which is preliminary data.</text>
</comment>
<sequence length="137" mass="15161">MARNIKYIVIHCTAGPQDQTTAAIKNWWKTGLGWKSPGYHLLISADGSYERLAKDEEICNGVAGQNKHSIHISYKGGVDAKGKALDNRTDAQKKTLITLIKTMKSKYPNARVVGHRDFQGVKKDCPSFNAIKEYAGL</sequence>
<dbReference type="Gene3D" id="3.40.80.10">
    <property type="entry name" value="Peptidoglycan recognition protein-like"/>
    <property type="match status" value="1"/>
</dbReference>
<dbReference type="RefSeq" id="WP_121935047.1">
    <property type="nucleotide sequence ID" value="NZ_RDOJ01000013.1"/>
</dbReference>
<dbReference type="SUPFAM" id="SSF55846">
    <property type="entry name" value="N-acetylmuramoyl-L-alanine amidase-like"/>
    <property type="match status" value="1"/>
</dbReference>
<accession>A0A3L9M5V3</accession>
<name>A0A3L9M5V3_9FLAO</name>
<dbReference type="AlphaFoldDB" id="A0A3L9M5V3"/>
<dbReference type="CDD" id="cd06583">
    <property type="entry name" value="PGRP"/>
    <property type="match status" value="1"/>
</dbReference>